<name>A0A941ILQ8_9ACTN</name>
<reference evidence="1" key="1">
    <citation type="submission" date="2021-04" db="EMBL/GenBank/DDBJ databases">
        <title>Genome based classification of Actinospica acidithermotolerans sp. nov., an actinobacterium isolated from an Indonesian hot spring.</title>
        <authorList>
            <person name="Kusuma A.B."/>
            <person name="Putra K.E."/>
            <person name="Nafisah S."/>
            <person name="Loh J."/>
            <person name="Nouioui I."/>
            <person name="Goodfellow M."/>
        </authorList>
    </citation>
    <scope>NUCLEOTIDE SEQUENCE</scope>
    <source>
        <strain evidence="1">CSCA 57</strain>
    </source>
</reference>
<dbReference type="RefSeq" id="WP_212527802.1">
    <property type="nucleotide sequence ID" value="NZ_JAGSOG010000026.1"/>
</dbReference>
<proteinExistence type="predicted"/>
<evidence type="ECO:0000313" key="2">
    <source>
        <dbReference type="Proteomes" id="UP000675781"/>
    </source>
</evidence>
<evidence type="ECO:0000313" key="1">
    <source>
        <dbReference type="EMBL" id="MBR7833280.1"/>
    </source>
</evidence>
<dbReference type="AlphaFoldDB" id="A0A941ILQ8"/>
<keyword evidence="2" id="KW-1185">Reference proteome</keyword>
<protein>
    <submittedName>
        <fullName evidence="1">Uncharacterized protein</fullName>
    </submittedName>
</protein>
<organism evidence="1 2">
    <name type="scientific">Actinospica durhamensis</name>
    <dbReference type="NCBI Taxonomy" id="1508375"/>
    <lineage>
        <taxon>Bacteria</taxon>
        <taxon>Bacillati</taxon>
        <taxon>Actinomycetota</taxon>
        <taxon>Actinomycetes</taxon>
        <taxon>Catenulisporales</taxon>
        <taxon>Actinospicaceae</taxon>
        <taxon>Actinospica</taxon>
    </lineage>
</organism>
<dbReference type="Proteomes" id="UP000675781">
    <property type="component" value="Unassembled WGS sequence"/>
</dbReference>
<gene>
    <name evidence="1" type="ORF">KDL01_08385</name>
</gene>
<dbReference type="EMBL" id="JAGSOG010000026">
    <property type="protein sequence ID" value="MBR7833280.1"/>
    <property type="molecule type" value="Genomic_DNA"/>
</dbReference>
<sequence>MVEQIDARSPGGESGVTASLVSAWELGKIRTSARYRRVLCAVYGQGPEALFAHQDDTAARGPGPAAVERDLGALRVLVGYRALLAGMVEVVHDAQEHLVVTGSRSRSTAYLESIEAALAARPGLVHYRVLYGPPRHGELVRHLERLLEIRDPADRSMGCKTLHLGIVADTARTPERFFVASERDAVAIIPSVSTAESFDTGILLGKEAAAGLLAHGREAYAGARRIESIEAIRELAVAK</sequence>
<accession>A0A941ILQ8</accession>
<comment type="caution">
    <text evidence="1">The sequence shown here is derived from an EMBL/GenBank/DDBJ whole genome shotgun (WGS) entry which is preliminary data.</text>
</comment>